<dbReference type="GO" id="GO:0016491">
    <property type="term" value="F:oxidoreductase activity"/>
    <property type="evidence" value="ECO:0007669"/>
    <property type="project" value="UniProtKB-KW"/>
</dbReference>
<keyword evidence="5" id="KW-1185">Reference proteome</keyword>
<organism evidence="4 5">
    <name type="scientific">Apiospora kogelbergensis</name>
    <dbReference type="NCBI Taxonomy" id="1337665"/>
    <lineage>
        <taxon>Eukaryota</taxon>
        <taxon>Fungi</taxon>
        <taxon>Dikarya</taxon>
        <taxon>Ascomycota</taxon>
        <taxon>Pezizomycotina</taxon>
        <taxon>Sordariomycetes</taxon>
        <taxon>Xylariomycetidae</taxon>
        <taxon>Amphisphaeriales</taxon>
        <taxon>Apiosporaceae</taxon>
        <taxon>Apiospora</taxon>
    </lineage>
</organism>
<dbReference type="FunFam" id="3.40.50.720:FF:000084">
    <property type="entry name" value="Short-chain dehydrogenase reductase"/>
    <property type="match status" value="1"/>
</dbReference>
<keyword evidence="2" id="KW-0521">NADP</keyword>
<dbReference type="SUPFAM" id="SSF51735">
    <property type="entry name" value="NAD(P)-binding Rossmann-fold domains"/>
    <property type="match status" value="1"/>
</dbReference>
<evidence type="ECO:0000256" key="3">
    <source>
        <dbReference type="ARBA" id="ARBA00023002"/>
    </source>
</evidence>
<dbReference type="Proteomes" id="UP001392437">
    <property type="component" value="Unassembled WGS sequence"/>
</dbReference>
<evidence type="ECO:0000256" key="2">
    <source>
        <dbReference type="ARBA" id="ARBA00022857"/>
    </source>
</evidence>
<keyword evidence="3" id="KW-0560">Oxidoreductase</keyword>
<dbReference type="PRINTS" id="PR00080">
    <property type="entry name" value="SDRFAMILY"/>
</dbReference>
<sequence length="264" mass="28274">MSLAAPFQDKVIAITGASRGIGLALTKYLIARGAAVSMCATSSENLATAVESILQEFPDAKDRVMTCVVDISKLGTVKSWIEQTVAKFGRIDGCCNNAAKEQRKIYPMTELDADYFSDLININVCGLFHCLKEEMRAIQDGGSIVNIGSVASNYASAGTSAYIAAKHAVLGITKSAAMEGAPRNIRVNAVCPGVVNTTMMTEAFETAQGDFYLTPDMTPSLMKRLAEPEEIAGFIAFLLGDEAKFITKATYYVDGGWLEGNYTS</sequence>
<protein>
    <submittedName>
        <fullName evidence="4">2-5-dichloro-2-5-cyclohexadiene-1-4-diol dehydrogenase</fullName>
    </submittedName>
</protein>
<dbReference type="PRINTS" id="PR00081">
    <property type="entry name" value="GDHRDH"/>
</dbReference>
<comment type="similarity">
    <text evidence="1">Belongs to the short-chain dehydrogenases/reductases (SDR) family.</text>
</comment>
<dbReference type="CDD" id="cd05233">
    <property type="entry name" value="SDR_c"/>
    <property type="match status" value="1"/>
</dbReference>
<dbReference type="PANTHER" id="PTHR24321">
    <property type="entry name" value="DEHYDROGENASES, SHORT CHAIN"/>
    <property type="match status" value="1"/>
</dbReference>
<accession>A0AAW0R589</accession>
<dbReference type="InterPro" id="IPR002347">
    <property type="entry name" value="SDR_fam"/>
</dbReference>
<evidence type="ECO:0000256" key="1">
    <source>
        <dbReference type="ARBA" id="ARBA00006484"/>
    </source>
</evidence>
<comment type="caution">
    <text evidence="4">The sequence shown here is derived from an EMBL/GenBank/DDBJ whole genome shotgun (WGS) entry which is preliminary data.</text>
</comment>
<dbReference type="Gene3D" id="3.40.50.720">
    <property type="entry name" value="NAD(P)-binding Rossmann-like Domain"/>
    <property type="match status" value="1"/>
</dbReference>
<dbReference type="EMBL" id="JAQQWP010000003">
    <property type="protein sequence ID" value="KAK8124037.1"/>
    <property type="molecule type" value="Genomic_DNA"/>
</dbReference>
<dbReference type="Pfam" id="PF13561">
    <property type="entry name" value="adh_short_C2"/>
    <property type="match status" value="1"/>
</dbReference>
<dbReference type="AlphaFoldDB" id="A0AAW0R589"/>
<gene>
    <name evidence="4" type="ORF">PG999_003955</name>
</gene>
<evidence type="ECO:0000313" key="4">
    <source>
        <dbReference type="EMBL" id="KAK8124037.1"/>
    </source>
</evidence>
<evidence type="ECO:0000313" key="5">
    <source>
        <dbReference type="Proteomes" id="UP001392437"/>
    </source>
</evidence>
<dbReference type="InterPro" id="IPR036291">
    <property type="entry name" value="NAD(P)-bd_dom_sf"/>
</dbReference>
<name>A0AAW0R589_9PEZI</name>
<dbReference type="PANTHER" id="PTHR24321:SF8">
    <property type="entry name" value="ESTRADIOL 17-BETA-DEHYDROGENASE 8-RELATED"/>
    <property type="match status" value="1"/>
</dbReference>
<proteinExistence type="inferred from homology"/>
<reference evidence="4 5" key="1">
    <citation type="submission" date="2023-01" db="EMBL/GenBank/DDBJ databases">
        <title>Analysis of 21 Apiospora genomes using comparative genomics revels a genus with tremendous synthesis potential of carbohydrate active enzymes and secondary metabolites.</title>
        <authorList>
            <person name="Sorensen T."/>
        </authorList>
    </citation>
    <scope>NUCLEOTIDE SEQUENCE [LARGE SCALE GENOMIC DNA]</scope>
    <source>
        <strain evidence="4 5">CBS 117206</strain>
    </source>
</reference>